<evidence type="ECO:0000313" key="4">
    <source>
        <dbReference type="Proteomes" id="UP000652761"/>
    </source>
</evidence>
<evidence type="ECO:0000256" key="1">
    <source>
        <dbReference type="SAM" id="Coils"/>
    </source>
</evidence>
<feature type="compositionally biased region" description="Polar residues" evidence="2">
    <location>
        <begin position="132"/>
        <end position="157"/>
    </location>
</feature>
<dbReference type="PANTHER" id="PTHR33144">
    <property type="entry name" value="OS10G0409366 PROTEIN-RELATED"/>
    <property type="match status" value="1"/>
</dbReference>
<dbReference type="AlphaFoldDB" id="A0A843XKQ6"/>
<comment type="caution">
    <text evidence="3">The sequence shown here is derived from an EMBL/GenBank/DDBJ whole genome shotgun (WGS) entry which is preliminary data.</text>
</comment>
<proteinExistence type="predicted"/>
<feature type="coiled-coil region" evidence="1">
    <location>
        <begin position="390"/>
        <end position="456"/>
    </location>
</feature>
<sequence>MNSKGDSLCQIDHLRGQMDVPEEIMCLARGPKYGIISYQGFFINEYKFETHSTDRSHTQGNERCGPGNQSSPANHNRDAICQDRMSDEALEDINRAEVVLEFTLRPSSREADREVHLSHEVLEAHYEEINESDSNTVETTFPSNTMRKTRGPTQETAVTPPKGKKWKCLIIDRQPVGQAASKLAIVLGLYARMEGYFPPHKQWKDQSLESFTDVMKDIMRDYDFVDLEGMQANMIIVTHFCNESLKKKLRDWRFWLKTHYYIEGVSDEVLMKAPDKRITQANWELLLKYWDKEDKVLEAKRNKRNRGEDRPTHTLGAKSIVRHNHDERENLGDDYTTLGAYLKAHQTKNGEYPDEYTHDMCVVYNGHHGGYERGRVLGWFRAMRWSKLEVVASNESLQHVQLELQNARAEIEAMHMQEKEMKVRQMEELEAMKGRERDMQESNKEMKARLERMEALLSMHFSNGSCCEKAVTAAARAAISTACVWVLQGATVGGCCEHLGLRLYLIVGGSLKKDSISFKSCDQVGNEV</sequence>
<gene>
    <name evidence="3" type="ORF">Taro_053272</name>
</gene>
<evidence type="ECO:0000256" key="2">
    <source>
        <dbReference type="SAM" id="MobiDB-lite"/>
    </source>
</evidence>
<name>A0A843XKQ6_COLES</name>
<dbReference type="EMBL" id="NMUH01009639">
    <property type="protein sequence ID" value="MQM20254.1"/>
    <property type="molecule type" value="Genomic_DNA"/>
</dbReference>
<dbReference type="InterPro" id="IPR004252">
    <property type="entry name" value="Probable_transposase_24"/>
</dbReference>
<reference evidence="3" key="1">
    <citation type="submission" date="2017-07" db="EMBL/GenBank/DDBJ databases">
        <title>Taro Niue Genome Assembly and Annotation.</title>
        <authorList>
            <person name="Atibalentja N."/>
            <person name="Keating K."/>
            <person name="Fields C.J."/>
        </authorList>
    </citation>
    <scope>NUCLEOTIDE SEQUENCE</scope>
    <source>
        <strain evidence="3">Niue_2</strain>
        <tissue evidence="3">Leaf</tissue>
    </source>
</reference>
<evidence type="ECO:0000313" key="3">
    <source>
        <dbReference type="EMBL" id="MQM20254.1"/>
    </source>
</evidence>
<dbReference type="Pfam" id="PF03004">
    <property type="entry name" value="Transposase_24"/>
    <property type="match status" value="1"/>
</dbReference>
<feature type="region of interest" description="Disordered" evidence="2">
    <location>
        <begin position="131"/>
        <end position="160"/>
    </location>
</feature>
<dbReference type="OrthoDB" id="676843at2759"/>
<keyword evidence="4" id="KW-1185">Reference proteome</keyword>
<feature type="region of interest" description="Disordered" evidence="2">
    <location>
        <begin position="53"/>
        <end position="77"/>
    </location>
</feature>
<dbReference type="PANTHER" id="PTHR33144:SF48">
    <property type="entry name" value="PLANT TRANSPOSASE (PTTA_EN_SPM FAMILY)"/>
    <property type="match status" value="1"/>
</dbReference>
<dbReference type="Proteomes" id="UP000652761">
    <property type="component" value="Unassembled WGS sequence"/>
</dbReference>
<keyword evidence="1" id="KW-0175">Coiled coil</keyword>
<accession>A0A843XKQ6</accession>
<organism evidence="3 4">
    <name type="scientific">Colocasia esculenta</name>
    <name type="common">Wild taro</name>
    <name type="synonym">Arum esculentum</name>
    <dbReference type="NCBI Taxonomy" id="4460"/>
    <lineage>
        <taxon>Eukaryota</taxon>
        <taxon>Viridiplantae</taxon>
        <taxon>Streptophyta</taxon>
        <taxon>Embryophyta</taxon>
        <taxon>Tracheophyta</taxon>
        <taxon>Spermatophyta</taxon>
        <taxon>Magnoliopsida</taxon>
        <taxon>Liliopsida</taxon>
        <taxon>Araceae</taxon>
        <taxon>Aroideae</taxon>
        <taxon>Colocasieae</taxon>
        <taxon>Colocasia</taxon>
    </lineage>
</organism>
<protein>
    <submittedName>
        <fullName evidence="3">Uncharacterized protein</fullName>
    </submittedName>
</protein>